<evidence type="ECO:0000256" key="1">
    <source>
        <dbReference type="ARBA" id="ARBA00004685"/>
    </source>
</evidence>
<dbReference type="PANTHER" id="PTHR33365">
    <property type="entry name" value="YALI0B05434P"/>
    <property type="match status" value="1"/>
</dbReference>
<keyword evidence="6" id="KW-1185">Reference proteome</keyword>
<dbReference type="EMBL" id="QGMI01000561">
    <property type="protein sequence ID" value="TVY38916.1"/>
    <property type="molecule type" value="Genomic_DNA"/>
</dbReference>
<dbReference type="PANTHER" id="PTHR33365:SF4">
    <property type="entry name" value="CYCLOCHLOROTINE BIOSYNTHESIS PROTEIN O"/>
    <property type="match status" value="1"/>
</dbReference>
<evidence type="ECO:0000256" key="4">
    <source>
        <dbReference type="SAM" id="Phobius"/>
    </source>
</evidence>
<reference evidence="5 6" key="1">
    <citation type="submission" date="2018-05" db="EMBL/GenBank/DDBJ databases">
        <title>Genome sequencing and assembly of the regulated plant pathogen Lachnellula willkommii and related sister species for the development of diagnostic species identification markers.</title>
        <authorList>
            <person name="Giroux E."/>
            <person name="Bilodeau G."/>
        </authorList>
    </citation>
    <scope>NUCLEOTIDE SEQUENCE [LARGE SCALE GENOMIC DNA]</scope>
    <source>
        <strain evidence="5 6">CBS 160.35</strain>
    </source>
</reference>
<dbReference type="Proteomes" id="UP000443090">
    <property type="component" value="Unassembled WGS sequence"/>
</dbReference>
<organism evidence="5 6">
    <name type="scientific">Lachnellula occidentalis</name>
    <dbReference type="NCBI Taxonomy" id="215460"/>
    <lineage>
        <taxon>Eukaryota</taxon>
        <taxon>Fungi</taxon>
        <taxon>Dikarya</taxon>
        <taxon>Ascomycota</taxon>
        <taxon>Pezizomycotina</taxon>
        <taxon>Leotiomycetes</taxon>
        <taxon>Helotiales</taxon>
        <taxon>Lachnaceae</taxon>
        <taxon>Lachnellula</taxon>
    </lineage>
</organism>
<keyword evidence="4" id="KW-0812">Transmembrane</keyword>
<evidence type="ECO:0000256" key="2">
    <source>
        <dbReference type="ARBA" id="ARBA00035112"/>
    </source>
</evidence>
<gene>
    <name evidence="5" type="primary">cctO_0</name>
    <name evidence="5" type="ORF">LOCC1_G005963</name>
</gene>
<feature type="transmembrane region" description="Helical" evidence="4">
    <location>
        <begin position="52"/>
        <end position="76"/>
    </location>
</feature>
<sequence length="278" mass="32366">MESLISKIGWPFQRHQKYSPPSHQSDSEPMLPASDETEQSNKAFETAKQRPYIIRCSVLVLLVIFMTTSVFFFLLYSLKRPSDHECAAQLSVWSPLMEAEGVVEYKETDFENDFAHQTKYRGPPTQELEDAWTDLWFYPGIRIPEEKMALLNRSGTERHFRPVEPELGGGYHALVEVFHQLHCLNLIRQFTWRDYYPRHPNIILMPSDLQDSEVGTRMHVDHCIEALRISLMCHGDTTPYLIELDPTQTNGLKADFSPHHKCRDFDNLVKYVQEHALD</sequence>
<comment type="pathway">
    <text evidence="1">Mycotoxin biosynthesis.</text>
</comment>
<keyword evidence="4" id="KW-1133">Transmembrane helix</keyword>
<dbReference type="AlphaFoldDB" id="A0A8H8RNM8"/>
<dbReference type="OrthoDB" id="3687641at2759"/>
<proteinExistence type="inferred from homology"/>
<dbReference type="Pfam" id="PF11807">
    <property type="entry name" value="UstYa"/>
    <property type="match status" value="1"/>
</dbReference>
<name>A0A8H8RNM8_9HELO</name>
<dbReference type="InterPro" id="IPR021765">
    <property type="entry name" value="UstYa-like"/>
</dbReference>
<evidence type="ECO:0000313" key="5">
    <source>
        <dbReference type="EMBL" id="TVY38916.1"/>
    </source>
</evidence>
<feature type="region of interest" description="Disordered" evidence="3">
    <location>
        <begin position="14"/>
        <end position="42"/>
    </location>
</feature>
<accession>A0A8H8RNM8</accession>
<comment type="similarity">
    <text evidence="2">Belongs to the ustYa family.</text>
</comment>
<protein>
    <submittedName>
        <fullName evidence="5">Cyclochlorotine biosynthesis protein</fullName>
    </submittedName>
</protein>
<dbReference type="GO" id="GO:0043386">
    <property type="term" value="P:mycotoxin biosynthetic process"/>
    <property type="evidence" value="ECO:0007669"/>
    <property type="project" value="InterPro"/>
</dbReference>
<evidence type="ECO:0000313" key="6">
    <source>
        <dbReference type="Proteomes" id="UP000443090"/>
    </source>
</evidence>
<evidence type="ECO:0000256" key="3">
    <source>
        <dbReference type="SAM" id="MobiDB-lite"/>
    </source>
</evidence>
<keyword evidence="4" id="KW-0472">Membrane</keyword>
<comment type="caution">
    <text evidence="5">The sequence shown here is derived from an EMBL/GenBank/DDBJ whole genome shotgun (WGS) entry which is preliminary data.</text>
</comment>